<organism evidence="1">
    <name type="scientific">Xanthomonas arboricola</name>
    <dbReference type="NCBI Taxonomy" id="56448"/>
    <lineage>
        <taxon>Bacteria</taxon>
        <taxon>Pseudomonadati</taxon>
        <taxon>Pseudomonadota</taxon>
        <taxon>Gammaproteobacteria</taxon>
        <taxon>Lysobacterales</taxon>
        <taxon>Lysobacteraceae</taxon>
        <taxon>Xanthomonas</taxon>
    </lineage>
</organism>
<proteinExistence type="predicted"/>
<sequence>MTRGLGIRDSGLANSDAMRAVAVAVANPQSLIPNPARAARAVAIPYSRFPIPARGARA</sequence>
<gene>
    <name evidence="1" type="ORF">FHR65_001793</name>
</gene>
<evidence type="ECO:0000313" key="1">
    <source>
        <dbReference type="EMBL" id="MBB5670250.1"/>
    </source>
</evidence>
<name>A0AB73GVX0_9XANT</name>
<protein>
    <submittedName>
        <fullName evidence="1">Uncharacterized protein</fullName>
    </submittedName>
</protein>
<dbReference type="EMBL" id="JACIIQ010000005">
    <property type="protein sequence ID" value="MBB5670250.1"/>
    <property type="molecule type" value="Genomic_DNA"/>
</dbReference>
<dbReference type="AlphaFoldDB" id="A0AB73GVX0"/>
<accession>A0AB73GVX0</accession>
<comment type="caution">
    <text evidence="1">The sequence shown here is derived from an EMBL/GenBank/DDBJ whole genome shotgun (WGS) entry which is preliminary data.</text>
</comment>
<reference evidence="1" key="1">
    <citation type="submission" date="2020-08" db="EMBL/GenBank/DDBJ databases">
        <title>Studying the diversity of plant-associated saprophytic bacteria and their role in host health and plant-pathogen interactions.</title>
        <authorList>
            <person name="Potnis N."/>
        </authorList>
    </citation>
    <scope>NUCLEOTIDE SEQUENCE</scope>
    <source>
        <strain evidence="1">F21</strain>
    </source>
</reference>
<dbReference type="Proteomes" id="UP000528595">
    <property type="component" value="Unassembled WGS sequence"/>
</dbReference>